<keyword evidence="6" id="KW-1185">Reference proteome</keyword>
<dbReference type="NCBIfam" id="TIGR00996">
    <property type="entry name" value="Mtu_fam_mce"/>
    <property type="match status" value="1"/>
</dbReference>
<name>A0A0U3KEF5_9ACTN</name>
<dbReference type="Pfam" id="PF02470">
    <property type="entry name" value="MlaD"/>
    <property type="match status" value="1"/>
</dbReference>
<dbReference type="AlphaFoldDB" id="A0A0U3KEF5"/>
<evidence type="ECO:0000256" key="2">
    <source>
        <dbReference type="SAM" id="Phobius"/>
    </source>
</evidence>
<organism evidence="5 6">
    <name type="scientific">Aeromicrobium erythreum</name>
    <dbReference type="NCBI Taxonomy" id="2041"/>
    <lineage>
        <taxon>Bacteria</taxon>
        <taxon>Bacillati</taxon>
        <taxon>Actinomycetota</taxon>
        <taxon>Actinomycetes</taxon>
        <taxon>Propionibacteriales</taxon>
        <taxon>Nocardioidaceae</taxon>
        <taxon>Aeromicrobium</taxon>
    </lineage>
</organism>
<proteinExistence type="predicted"/>
<dbReference type="STRING" id="2041.AERYTH_01105"/>
<dbReference type="PANTHER" id="PTHR33371:SF19">
    <property type="entry name" value="MCE-FAMILY PROTEIN MCE4A"/>
    <property type="match status" value="1"/>
</dbReference>
<feature type="domain" description="Mammalian cell entry C-terminal" evidence="4">
    <location>
        <begin position="125"/>
        <end position="346"/>
    </location>
</feature>
<evidence type="ECO:0000259" key="4">
    <source>
        <dbReference type="Pfam" id="PF11887"/>
    </source>
</evidence>
<accession>A0A0U3KEF5</accession>
<dbReference type="PATRIC" id="fig|2041.4.peg.228"/>
<feature type="region of interest" description="Disordered" evidence="1">
    <location>
        <begin position="324"/>
        <end position="344"/>
    </location>
</feature>
<evidence type="ECO:0000259" key="3">
    <source>
        <dbReference type="Pfam" id="PF02470"/>
    </source>
</evidence>
<dbReference type="PANTHER" id="PTHR33371">
    <property type="entry name" value="INTERMEMBRANE PHOSPHOLIPID TRANSPORT SYSTEM BINDING PROTEIN MLAD-RELATED"/>
    <property type="match status" value="1"/>
</dbReference>
<dbReference type="EMBL" id="CP011502">
    <property type="protein sequence ID" value="ALX03395.1"/>
    <property type="molecule type" value="Genomic_DNA"/>
</dbReference>
<feature type="domain" description="Mce/MlaD" evidence="3">
    <location>
        <begin position="44"/>
        <end position="118"/>
    </location>
</feature>
<dbReference type="InterPro" id="IPR003399">
    <property type="entry name" value="Mce/MlaD"/>
</dbReference>
<dbReference type="Proteomes" id="UP000067689">
    <property type="component" value="Chromosome"/>
</dbReference>
<dbReference type="InterPro" id="IPR052336">
    <property type="entry name" value="MlaD_Phospholipid_Transporter"/>
</dbReference>
<sequence length="433" mass="45663">MSARRREAPRWVDVLLGLTYGLVVVALVGGAVLAYNRAFVPRSDVELRTDSVGNALQKGSDVKLHGVPVGEVAKISTAPDGAVLTLALKPDVLKRLSPDTTARLLPKTLFGERYVDLQSTSASAADHLQAGATIHQDASTDAVELQKVLDELLPLLKSIQPEKLQATLNELATMLRGRGGELGDTLQAWGEYVQRLQPSVPLLTEDLGRLATVADTYADAAPDLLTALDDLTTTSSTLVDKGSALTEVYQRVIASADESRGWVASNANTIEILSGESRKALEAAAPYARTFPCLLRSARQFIPRMDKALGKGTSKPGLKVVLNVSPPRSGYQPGRDTPRFGGGGTPSCPYVPTGAGSRPAGSSAQPAAIAPPAYDTRASAVASPGLDDANSPAENQLIAELMGPSQGMSPDDYPRWASLLVGPTLRGTEVELR</sequence>
<dbReference type="GO" id="GO:0051701">
    <property type="term" value="P:biological process involved in interaction with host"/>
    <property type="evidence" value="ECO:0007669"/>
    <property type="project" value="TreeGrafter"/>
</dbReference>
<dbReference type="RefSeq" id="WP_067853514.1">
    <property type="nucleotide sequence ID" value="NZ_CP011502.1"/>
</dbReference>
<keyword evidence="2" id="KW-1133">Transmembrane helix</keyword>
<dbReference type="InterPro" id="IPR024516">
    <property type="entry name" value="Mce_C"/>
</dbReference>
<dbReference type="GO" id="GO:0005576">
    <property type="term" value="C:extracellular region"/>
    <property type="evidence" value="ECO:0007669"/>
    <property type="project" value="TreeGrafter"/>
</dbReference>
<evidence type="ECO:0008006" key="7">
    <source>
        <dbReference type="Google" id="ProtNLM"/>
    </source>
</evidence>
<dbReference type="KEGG" id="aer:AERYTH_01105"/>
<dbReference type="Pfam" id="PF11887">
    <property type="entry name" value="Mce4_CUP1"/>
    <property type="match status" value="1"/>
</dbReference>
<keyword evidence="2" id="KW-0812">Transmembrane</keyword>
<gene>
    <name evidence="5" type="ORF">AERYTH_01105</name>
</gene>
<feature type="transmembrane region" description="Helical" evidence="2">
    <location>
        <begin position="12"/>
        <end position="35"/>
    </location>
</feature>
<evidence type="ECO:0000256" key="1">
    <source>
        <dbReference type="SAM" id="MobiDB-lite"/>
    </source>
</evidence>
<dbReference type="OrthoDB" id="3460188at2"/>
<evidence type="ECO:0000313" key="5">
    <source>
        <dbReference type="EMBL" id="ALX03395.1"/>
    </source>
</evidence>
<reference evidence="5 6" key="1">
    <citation type="journal article" date="1991" name="Int. J. Syst. Bacteriol.">
        <title>Description of the erythromycin-producing bacterium Arthrobacter sp. strain NRRL B-3381 as Aeromicrobium erythreum gen. nov., sp. nov.</title>
        <authorList>
            <person name="Miller E.S."/>
            <person name="Woese C.R."/>
            <person name="Brenner S."/>
        </authorList>
    </citation>
    <scope>NUCLEOTIDE SEQUENCE [LARGE SCALE GENOMIC DNA]</scope>
    <source>
        <strain evidence="5 6">AR18</strain>
    </source>
</reference>
<protein>
    <recommendedName>
        <fullName evidence="7">Mce/MlaD domain-containing protein</fullName>
    </recommendedName>
</protein>
<dbReference type="InterPro" id="IPR005693">
    <property type="entry name" value="Mce"/>
</dbReference>
<keyword evidence="2" id="KW-0472">Membrane</keyword>
<evidence type="ECO:0000313" key="6">
    <source>
        <dbReference type="Proteomes" id="UP000067689"/>
    </source>
</evidence>